<evidence type="ECO:0000256" key="1">
    <source>
        <dbReference type="ARBA" id="ARBA00022729"/>
    </source>
</evidence>
<organism evidence="2 3">
    <name type="scientific">Cryomorpha ignava</name>
    <dbReference type="NCBI Taxonomy" id="101383"/>
    <lineage>
        <taxon>Bacteria</taxon>
        <taxon>Pseudomonadati</taxon>
        <taxon>Bacteroidota</taxon>
        <taxon>Flavobacteriia</taxon>
        <taxon>Flavobacteriales</taxon>
        <taxon>Cryomorphaceae</taxon>
        <taxon>Cryomorpha</taxon>
    </lineage>
</organism>
<protein>
    <recommendedName>
        <fullName evidence="4">T9SS type A sorting domain-containing protein</fullName>
    </recommendedName>
</protein>
<accession>A0A7K3WMB1</accession>
<sequence length="2334" mass="249203">MLLRKVFLLGVVVLLNSVLVYGQQDVFSRDAAANGNWGDIAPWFYSGIGDMGDPDNNNTISNFVKIGHNNNLAMTLNGRNYRVRELTFEAAASLARTFGGNTLELRTNTGNCKIENYSTANHTFGNEIELFAGSEINPVSGNLTFNGNILANGNFIDVYGNNGNSLFINGVISGTNGFAVQGSSIVVLNADNTYTGGTFINFGRIRLIHPNGLGDITNGTTVADGAVLELASGNNYPAEDLILNGVGVSDGALIKSNIGTQVYNGDISLGSDARINVLGGTLSLNGAFDFAGNTAYFGGNANFEFGTASSVLNSSKITGNGAIYKDGSGALKLRPDEEITGNILLVQGEIQQLLTNGYPSSGVIRMSDGTTYRSDGGAGRNIAKELFIEGDITFGYSGSGGDLDFQNTINLNGADRTIECLDNVDFTGELTNGGLRKSGTDMLSLFADNSFTGNTRILAGILSLHHQNALKNSTLNMMGGDAGSLVFGTPTGFLIGGLIGSRNIDMAGKTLEIGNNGNNTTYSGALSNGALTKIGSGSLTLSGVSTYTGNTRLQSGILAISAANRIDDGSKFVFDGGTFSTGGFNESIGTAVINIGSSIQLGLGSHELHFQASDLEVWATGSILTVFGWTGDAGSSGTSGQIFFGSDNTALTPTQLSQIRFNGYTLGAEILSTGEVVPRLFTLTVFDDFNRDNSDNVGQPSDGGPLIWNEMENGDSGARINGSAMWLQSSASNAREAISYDMSDYYPVAFDASTEDMIWAWNMQSSRNDPSGFTSNDYGSAFILGCNKSAFDDSQASGYAVILGQTGADYLRLVRFEGGLNSATEIYTIASVALSQDDIHFSVNVTYTSCTNTWNMIVREEAVLGFTNPSIGSFTLSDSGIDGVLTASELPYLGAFWKHHTTGAEYMKIDNIYIPKPDIATENEYAWDVGTGVFNVPSNWTPSRDCARARDVLIFDGGISEVQEVPDQTIGQILVINNATVSLKDINSGNAPSVLNLTGGLGVDFFVEAGSVLNFDVLNTVGTSNGIEVSLLTQVTGEIEGDVDFTNTAVTPTGRKHRILAADASSVHFKNGSILRARWLFGGYNPFGNSGIENTVIFESGSTYRSESGGNPFGLSQPESKVIFEEGSVYQHVGNHDFSYAGRNYADFEFISGIKNLTLGTTSTWKVDNFRVYSGSLTITANINPLNIEVKKDFDIVGGNFNYSPATTPSTISFSGNVTQNLSGAGNLTFGEKAILEFDNSTLSSSLILQRDIDIRNRLNILDGEVRSQGEHTISMIGENGIIELSTFGSILGTDVGVGNDLTLLATGDKTTIQGNGSMCKFFNVTLDANDTLVLSRQVEVQYGTFNAANNSKLILNVENAILTTSPLYSPTSQLIYNVGSAISRNLEWTGNTGNGYPGNVIIQNGTVLFINNTSSELGIQNDLIIGRTIGGTGTLDMFSDTQPIQVGRHLFLAEGTTISRLTLSDQIGGDIKIKGDFVKVDNDAIGIFEQETREVVMNGSSVQNIYGVNNFDYLAIENTSGGAFINNDVLINNRLRLGNGIFNLNGFILTMENESEIMREASSATISAAPVLAIDESYDLRYTGVLTTGLEWSSANDAIRDVRVEADIILQHDRTYNRDLYLDGADLNLNGNILTARGIGIDPNFSGTIDIAQSGNRNINGGSGSRFDIIGLGGSDPTPYTKQVVNSGADSLVFGSDVEVRIGNGGVDFGLGNPTLIKGVLAVQQGGYAINNAVNYAPASVLRFASSFDYQVDLSDLTWATGDIASGDPGIPYNVEVLQNGTDLKLNSPRALRNDLTIIDGGFTLTASSGTFDIGGSWIRTGTSSTFVHSNQEVIFNGIVPQTISTDNGETFYRLSFDNTGVKSLNEEVTVLENLNIRGLGALNGNSETIALHGDWNNDVGSASFTEANSNVIFAGSAIQTMNSPGGEAFYNVEMNNSDSGLVMNNALNISGDLSFTDGIIHTAANDLIFENGSTTDGGSIDGYVNGKATQVGTDGSEFKFPVGYYRNFGDSVVDIYQPAALIQSESSPTSQFSVEYFNENYVPGTTNPNNPPPTDPSVESASTCNYWMINREVGSSGSFVKLYYNEQSCITVEEASTLTVVRWTGTNPTVGAWDNQGQTGYSPTLEPYTSGYVLSGTVSNFSPFTIGSSSSELNVLPIQLLSFTASAKNQIVETNWITSTEINNDFFTVERSADAREFEEVGRVEGAGNSTTQLSYSFTDDAPFAGVSYYRLKQTDFDGKSTFSEIRAVKIDSDNRFELVKVYRSDDGVNLVYRSEVELLKVEVFDLLGKRLFVDEIQNEAGRNTIRPYLARGAYLLRLSNGVEVVSGKFFY</sequence>
<gene>
    <name evidence="2" type="ORF">G3O08_04655</name>
</gene>
<keyword evidence="1" id="KW-0732">Signal</keyword>
<dbReference type="RefSeq" id="WP_163283514.1">
    <property type="nucleotide sequence ID" value="NZ_JAAGVY010000005.1"/>
</dbReference>
<evidence type="ECO:0000313" key="2">
    <source>
        <dbReference type="EMBL" id="NEN22790.1"/>
    </source>
</evidence>
<comment type="caution">
    <text evidence="2">The sequence shown here is derived from an EMBL/GenBank/DDBJ whole genome shotgun (WGS) entry which is preliminary data.</text>
</comment>
<evidence type="ECO:0000313" key="3">
    <source>
        <dbReference type="Proteomes" id="UP000486602"/>
    </source>
</evidence>
<dbReference type="InterPro" id="IPR013425">
    <property type="entry name" value="Autotrns_rpt"/>
</dbReference>
<name>A0A7K3WMB1_9FLAO</name>
<reference evidence="2 3" key="1">
    <citation type="submission" date="2020-02" db="EMBL/GenBank/DDBJ databases">
        <title>Out from the shadows clarifying the taxonomy of the family Cryomorphaceae and related taxa by utilizing the GTDB taxonomic framework.</title>
        <authorList>
            <person name="Bowman J.P."/>
        </authorList>
    </citation>
    <scope>NUCLEOTIDE SEQUENCE [LARGE SCALE GENOMIC DNA]</scope>
    <source>
        <strain evidence="2 3">QSSC 1-22</strain>
    </source>
</reference>
<proteinExistence type="predicted"/>
<dbReference type="Pfam" id="PF12951">
    <property type="entry name" value="PATR"/>
    <property type="match status" value="3"/>
</dbReference>
<dbReference type="EMBL" id="JAAGVY010000005">
    <property type="protein sequence ID" value="NEN22790.1"/>
    <property type="molecule type" value="Genomic_DNA"/>
</dbReference>
<dbReference type="NCBIfam" id="TIGR02601">
    <property type="entry name" value="autotrns_rpt"/>
    <property type="match status" value="2"/>
</dbReference>
<keyword evidence="3" id="KW-1185">Reference proteome</keyword>
<evidence type="ECO:0008006" key="4">
    <source>
        <dbReference type="Google" id="ProtNLM"/>
    </source>
</evidence>
<dbReference type="Proteomes" id="UP000486602">
    <property type="component" value="Unassembled WGS sequence"/>
</dbReference>